<dbReference type="GO" id="GO:0003700">
    <property type="term" value="F:DNA-binding transcription factor activity"/>
    <property type="evidence" value="ECO:0007669"/>
    <property type="project" value="InterPro"/>
</dbReference>
<dbReference type="InterPro" id="IPR036390">
    <property type="entry name" value="WH_DNA-bd_sf"/>
</dbReference>
<proteinExistence type="predicted"/>
<keyword evidence="6" id="KW-1185">Reference proteome</keyword>
<dbReference type="Proteomes" id="UP000460272">
    <property type="component" value="Unassembled WGS sequence"/>
</dbReference>
<reference evidence="5 6" key="1">
    <citation type="submission" date="2018-11" db="EMBL/GenBank/DDBJ databases">
        <title>Trebonia kvetii gen.nov., sp.nov., a novel acidophilic actinobacterium, and proposal of the new actinobacterial family Treboniaceae fam. nov.</title>
        <authorList>
            <person name="Rapoport D."/>
            <person name="Sagova-Mareckova M."/>
            <person name="Sedlacek I."/>
            <person name="Provaznik J."/>
            <person name="Kralova S."/>
            <person name="Pavlinic D."/>
            <person name="Benes V."/>
            <person name="Kopecky J."/>
        </authorList>
    </citation>
    <scope>NUCLEOTIDE SEQUENCE [LARGE SCALE GENOMIC DNA]</scope>
    <source>
        <strain evidence="5 6">15Tr583</strain>
    </source>
</reference>
<dbReference type="SMART" id="SM00895">
    <property type="entry name" value="FCD"/>
    <property type="match status" value="1"/>
</dbReference>
<dbReference type="GO" id="GO:0003677">
    <property type="term" value="F:DNA binding"/>
    <property type="evidence" value="ECO:0007669"/>
    <property type="project" value="UniProtKB-KW"/>
</dbReference>
<dbReference type="PANTHER" id="PTHR43537:SF5">
    <property type="entry name" value="UXU OPERON TRANSCRIPTIONAL REGULATOR"/>
    <property type="match status" value="1"/>
</dbReference>
<dbReference type="PRINTS" id="PR00035">
    <property type="entry name" value="HTHGNTR"/>
</dbReference>
<organism evidence="5 6">
    <name type="scientific">Trebonia kvetii</name>
    <dbReference type="NCBI Taxonomy" id="2480626"/>
    <lineage>
        <taxon>Bacteria</taxon>
        <taxon>Bacillati</taxon>
        <taxon>Actinomycetota</taxon>
        <taxon>Actinomycetes</taxon>
        <taxon>Streptosporangiales</taxon>
        <taxon>Treboniaceae</taxon>
        <taxon>Trebonia</taxon>
    </lineage>
</organism>
<comment type="caution">
    <text evidence="5">The sequence shown here is derived from an EMBL/GenBank/DDBJ whole genome shotgun (WGS) entry which is preliminary data.</text>
</comment>
<protein>
    <submittedName>
        <fullName evidence="5">GntR family transcriptional regulator</fullName>
    </submittedName>
</protein>
<keyword evidence="1" id="KW-0805">Transcription regulation</keyword>
<dbReference type="InterPro" id="IPR011711">
    <property type="entry name" value="GntR_C"/>
</dbReference>
<dbReference type="CDD" id="cd07377">
    <property type="entry name" value="WHTH_GntR"/>
    <property type="match status" value="1"/>
</dbReference>
<dbReference type="Gene3D" id="1.20.120.530">
    <property type="entry name" value="GntR ligand-binding domain-like"/>
    <property type="match status" value="1"/>
</dbReference>
<dbReference type="PROSITE" id="PS50949">
    <property type="entry name" value="HTH_GNTR"/>
    <property type="match status" value="1"/>
</dbReference>
<gene>
    <name evidence="5" type="ORF">EAS64_42500</name>
</gene>
<dbReference type="EMBL" id="RPFW01000016">
    <property type="protein sequence ID" value="TVY98978.1"/>
    <property type="molecule type" value="Genomic_DNA"/>
</dbReference>
<dbReference type="AlphaFoldDB" id="A0A6P2BKG1"/>
<feature type="domain" description="HTH gntR-type" evidence="4">
    <location>
        <begin position="12"/>
        <end position="79"/>
    </location>
</feature>
<evidence type="ECO:0000256" key="3">
    <source>
        <dbReference type="ARBA" id="ARBA00023163"/>
    </source>
</evidence>
<dbReference type="SMART" id="SM00345">
    <property type="entry name" value="HTH_GNTR"/>
    <property type="match status" value="1"/>
</dbReference>
<evidence type="ECO:0000259" key="4">
    <source>
        <dbReference type="PROSITE" id="PS50949"/>
    </source>
</evidence>
<dbReference type="SUPFAM" id="SSF46785">
    <property type="entry name" value="Winged helix' DNA-binding domain"/>
    <property type="match status" value="1"/>
</dbReference>
<dbReference type="Pfam" id="PF00392">
    <property type="entry name" value="GntR"/>
    <property type="match status" value="1"/>
</dbReference>
<evidence type="ECO:0000256" key="1">
    <source>
        <dbReference type="ARBA" id="ARBA00023015"/>
    </source>
</evidence>
<dbReference type="PANTHER" id="PTHR43537">
    <property type="entry name" value="TRANSCRIPTIONAL REGULATOR, GNTR FAMILY"/>
    <property type="match status" value="1"/>
</dbReference>
<keyword evidence="2" id="KW-0238">DNA-binding</keyword>
<evidence type="ECO:0000313" key="5">
    <source>
        <dbReference type="EMBL" id="TVY98978.1"/>
    </source>
</evidence>
<evidence type="ECO:0000256" key="2">
    <source>
        <dbReference type="ARBA" id="ARBA00023125"/>
    </source>
</evidence>
<keyword evidence="3" id="KW-0804">Transcription</keyword>
<evidence type="ECO:0000313" key="6">
    <source>
        <dbReference type="Proteomes" id="UP000460272"/>
    </source>
</evidence>
<dbReference type="Gene3D" id="1.10.10.10">
    <property type="entry name" value="Winged helix-like DNA-binding domain superfamily/Winged helix DNA-binding domain"/>
    <property type="match status" value="1"/>
</dbReference>
<dbReference type="RefSeq" id="WP_145862398.1">
    <property type="nucleotide sequence ID" value="NZ_RPFW01000016.1"/>
</dbReference>
<sequence length="220" mass="24017">MRNHAGDGLQQPSLVELAADSLRRRILGGDLKPGERLKEEQLTEELGISRPPLREAMRLLEQEGLITKLPRYGAQVVSLTAHDIWELLTLRQSLEVLALTLAMPVSEEGLAEPRQLLADMETCAKDNSRAGMVDAGFQFHLSLVGLAGHSRISAVYRSLQAQLQLCMAVNTEASHEPLPDNVARHRQLLDAIATGDLALALAALNDHGHGAYLEARRADS</sequence>
<dbReference type="SUPFAM" id="SSF48008">
    <property type="entry name" value="GntR ligand-binding domain-like"/>
    <property type="match status" value="1"/>
</dbReference>
<accession>A0A6P2BKG1</accession>
<dbReference type="InterPro" id="IPR036388">
    <property type="entry name" value="WH-like_DNA-bd_sf"/>
</dbReference>
<dbReference type="InterPro" id="IPR008920">
    <property type="entry name" value="TF_FadR/GntR_C"/>
</dbReference>
<dbReference type="InterPro" id="IPR000524">
    <property type="entry name" value="Tscrpt_reg_HTH_GntR"/>
</dbReference>
<dbReference type="Pfam" id="PF07729">
    <property type="entry name" value="FCD"/>
    <property type="match status" value="1"/>
</dbReference>
<name>A0A6P2BKG1_9ACTN</name>
<dbReference type="OrthoDB" id="3864082at2"/>